<feature type="transmembrane region" description="Helical" evidence="6">
    <location>
        <begin position="505"/>
        <end position="525"/>
    </location>
</feature>
<feature type="transmembrane region" description="Helical" evidence="6">
    <location>
        <begin position="334"/>
        <end position="358"/>
    </location>
</feature>
<keyword evidence="3 6" id="KW-0812">Transmembrane</keyword>
<feature type="transmembrane region" description="Helical" evidence="6">
    <location>
        <begin position="411"/>
        <end position="432"/>
    </location>
</feature>
<keyword evidence="5 6" id="KW-0472">Membrane</keyword>
<evidence type="ECO:0000256" key="1">
    <source>
        <dbReference type="ARBA" id="ARBA00004141"/>
    </source>
</evidence>
<feature type="transmembrane region" description="Helical" evidence="6">
    <location>
        <begin position="438"/>
        <end position="460"/>
    </location>
</feature>
<dbReference type="PANTHER" id="PTHR23505:SF79">
    <property type="entry name" value="PROTEIN SPINSTER"/>
    <property type="match status" value="1"/>
</dbReference>
<evidence type="ECO:0000313" key="8">
    <source>
        <dbReference type="EMBL" id="MDR6512887.1"/>
    </source>
</evidence>
<comment type="caution">
    <text evidence="8">The sequence shown here is derived from an EMBL/GenBank/DDBJ whole genome shotgun (WGS) entry which is preliminary data.</text>
</comment>
<feature type="transmembrane region" description="Helical" evidence="6">
    <location>
        <begin position="24"/>
        <end position="51"/>
    </location>
</feature>
<feature type="transmembrane region" description="Helical" evidence="6">
    <location>
        <begin position="267"/>
        <end position="288"/>
    </location>
</feature>
<feature type="transmembrane region" description="Helical" evidence="6">
    <location>
        <begin position="472"/>
        <end position="493"/>
    </location>
</feature>
<dbReference type="InterPro" id="IPR044770">
    <property type="entry name" value="MFS_spinster-like"/>
</dbReference>
<dbReference type="PANTHER" id="PTHR23505">
    <property type="entry name" value="SPINSTER"/>
    <property type="match status" value="1"/>
</dbReference>
<gene>
    <name evidence="8" type="ORF">J2792_003774</name>
</gene>
<reference evidence="8 9" key="1">
    <citation type="submission" date="2023-07" db="EMBL/GenBank/DDBJ databases">
        <title>Sorghum-associated microbial communities from plants grown in Nebraska, USA.</title>
        <authorList>
            <person name="Schachtman D."/>
        </authorList>
    </citation>
    <scope>NUCLEOTIDE SEQUENCE [LARGE SCALE GENOMIC DNA]</scope>
    <source>
        <strain evidence="8 9">DS1027</strain>
    </source>
</reference>
<sequence length="539" mass="56717">MTESNSAAGERAAGTSRTIARGGWYALVLVALTNAMSLLDRQILAILAPAIKHDLGVGDAEMGLLYGTVFALFYALFSLPVGRLADGWTRTRLLGISLVLWSAATGLGGLATSFGLLALSRLGVGIGEAATQPAGTSLIYDFWPKHRRGFVMAVMASAIALGLGGSLILGGVAAQAWTEHWAGGSAPLGLKGWQFAFLVAAAPGFVLAAFVGTMKEPARGAMDGMSAPTDPHPFRASIALLGGVTPGLHWIAMALRRAKAAAFATNLAALAGIAAVMAVLAVICRGLSARPPLPLGPITVDAHSLQWGVIGFGLFVLVNLMQRMRADDAQAFRVIAGSPTLIMAIAVGTLQSAINYGMMAFNPSFLIKTYHLSMKDTALQFGLLSAAMGIVGPLIWGPLADLLHRRLPSSGRALVALFAMGVSPLLSFWTYLSPDPTTFYWHFAIYSLVLTGWMPPLYAIMYDQVLPRMRGITASLYLLTMTIVGMGIGPYAVGLISDATGNLTHAMLTMNAVAIPIVVLMLLIARRSARDETGLRARA</sequence>
<dbReference type="Gene3D" id="1.20.1250.20">
    <property type="entry name" value="MFS general substrate transporter like domains"/>
    <property type="match status" value="2"/>
</dbReference>
<dbReference type="SUPFAM" id="SSF103473">
    <property type="entry name" value="MFS general substrate transporter"/>
    <property type="match status" value="1"/>
</dbReference>
<feature type="transmembrane region" description="Helical" evidence="6">
    <location>
        <begin position="93"/>
        <end position="119"/>
    </location>
</feature>
<evidence type="ECO:0000256" key="2">
    <source>
        <dbReference type="ARBA" id="ARBA00022448"/>
    </source>
</evidence>
<evidence type="ECO:0000256" key="5">
    <source>
        <dbReference type="ARBA" id="ARBA00023136"/>
    </source>
</evidence>
<feature type="transmembrane region" description="Helical" evidence="6">
    <location>
        <begin position="195"/>
        <end position="214"/>
    </location>
</feature>
<evidence type="ECO:0000256" key="3">
    <source>
        <dbReference type="ARBA" id="ARBA00022692"/>
    </source>
</evidence>
<dbReference type="InterPro" id="IPR036259">
    <property type="entry name" value="MFS_trans_sf"/>
</dbReference>
<protein>
    <submittedName>
        <fullName evidence="8">MFS family permease</fullName>
    </submittedName>
</protein>
<keyword evidence="4 6" id="KW-1133">Transmembrane helix</keyword>
<dbReference type="Proteomes" id="UP001184150">
    <property type="component" value="Unassembled WGS sequence"/>
</dbReference>
<evidence type="ECO:0000256" key="6">
    <source>
        <dbReference type="SAM" id="Phobius"/>
    </source>
</evidence>
<feature type="transmembrane region" description="Helical" evidence="6">
    <location>
        <begin position="378"/>
        <end position="399"/>
    </location>
</feature>
<dbReference type="RefSeq" id="WP_309806295.1">
    <property type="nucleotide sequence ID" value="NZ_JAVDRD010000012.1"/>
</dbReference>
<evidence type="ECO:0000313" key="9">
    <source>
        <dbReference type="Proteomes" id="UP001184150"/>
    </source>
</evidence>
<keyword evidence="2" id="KW-0813">Transport</keyword>
<dbReference type="InterPro" id="IPR011701">
    <property type="entry name" value="MFS"/>
</dbReference>
<feature type="transmembrane region" description="Helical" evidence="6">
    <location>
        <begin position="304"/>
        <end position="322"/>
    </location>
</feature>
<feature type="transmembrane region" description="Helical" evidence="6">
    <location>
        <begin position="234"/>
        <end position="255"/>
    </location>
</feature>
<evidence type="ECO:0000259" key="7">
    <source>
        <dbReference type="PROSITE" id="PS50850"/>
    </source>
</evidence>
<dbReference type="PROSITE" id="PS50850">
    <property type="entry name" value="MFS"/>
    <property type="match status" value="1"/>
</dbReference>
<organism evidence="8 9">
    <name type="scientific">Novosphingobium capsulatum</name>
    <dbReference type="NCBI Taxonomy" id="13688"/>
    <lineage>
        <taxon>Bacteria</taxon>
        <taxon>Pseudomonadati</taxon>
        <taxon>Pseudomonadota</taxon>
        <taxon>Alphaproteobacteria</taxon>
        <taxon>Sphingomonadales</taxon>
        <taxon>Sphingomonadaceae</taxon>
        <taxon>Novosphingobium</taxon>
    </lineage>
</organism>
<dbReference type="Pfam" id="PF07690">
    <property type="entry name" value="MFS_1"/>
    <property type="match status" value="1"/>
</dbReference>
<dbReference type="EMBL" id="JAVDRD010000012">
    <property type="protein sequence ID" value="MDR6512887.1"/>
    <property type="molecule type" value="Genomic_DNA"/>
</dbReference>
<feature type="domain" description="Major facilitator superfamily (MFS) profile" evidence="7">
    <location>
        <begin position="26"/>
        <end position="529"/>
    </location>
</feature>
<feature type="transmembrane region" description="Helical" evidence="6">
    <location>
        <begin position="150"/>
        <end position="174"/>
    </location>
</feature>
<name>A0ABU1MSP3_9SPHN</name>
<comment type="subcellular location">
    <subcellularLocation>
        <location evidence="1">Membrane</location>
        <topology evidence="1">Multi-pass membrane protein</topology>
    </subcellularLocation>
</comment>
<keyword evidence="9" id="KW-1185">Reference proteome</keyword>
<proteinExistence type="predicted"/>
<accession>A0ABU1MSP3</accession>
<feature type="transmembrane region" description="Helical" evidence="6">
    <location>
        <begin position="63"/>
        <end position="81"/>
    </location>
</feature>
<evidence type="ECO:0000256" key="4">
    <source>
        <dbReference type="ARBA" id="ARBA00022989"/>
    </source>
</evidence>
<dbReference type="InterPro" id="IPR020846">
    <property type="entry name" value="MFS_dom"/>
</dbReference>